<evidence type="ECO:0008006" key="3">
    <source>
        <dbReference type="Google" id="ProtNLM"/>
    </source>
</evidence>
<dbReference type="RefSeq" id="WP_208177152.1">
    <property type="nucleotide sequence ID" value="NZ_JAGETZ010000011.1"/>
</dbReference>
<keyword evidence="2" id="KW-1185">Reference proteome</keyword>
<proteinExistence type="predicted"/>
<protein>
    <recommendedName>
        <fullName evidence="3">STAS/SEC14 domain-containing protein</fullName>
    </recommendedName>
</protein>
<dbReference type="EMBL" id="JAGETZ010000011">
    <property type="protein sequence ID" value="MBO2011463.1"/>
    <property type="molecule type" value="Genomic_DNA"/>
</dbReference>
<accession>A0ABS3QKC2</accession>
<evidence type="ECO:0000313" key="1">
    <source>
        <dbReference type="EMBL" id="MBO2011463.1"/>
    </source>
</evidence>
<dbReference type="Proteomes" id="UP000664369">
    <property type="component" value="Unassembled WGS sequence"/>
</dbReference>
<reference evidence="1 2" key="1">
    <citation type="submission" date="2021-03" db="EMBL/GenBank/DDBJ databases">
        <authorList>
            <person name="Kim M.K."/>
        </authorList>
    </citation>
    <scope>NUCLEOTIDE SEQUENCE [LARGE SCALE GENOMIC DNA]</scope>
    <source>
        <strain evidence="1 2">BT442</strain>
    </source>
</reference>
<name>A0ABS3QKC2_9BACT</name>
<evidence type="ECO:0000313" key="2">
    <source>
        <dbReference type="Proteomes" id="UP000664369"/>
    </source>
</evidence>
<sequence>MLSTQYYFSNAVGSVLFVPDSFVYLHFTGEPMSSIELRALYVHAANLLARYSLGGILADHRAMPAAFAKEDQDWLLTHWLPQTVSPPPPPVFYAVLPNSHPARRLHTDDVLQDLRRHVTVGVFEELEHAADWLKRQESGPVAD</sequence>
<gene>
    <name evidence="1" type="ORF">J4E00_20530</name>
</gene>
<organism evidence="1 2">
    <name type="scientific">Hymenobacter negativus</name>
    <dbReference type="NCBI Taxonomy" id="2795026"/>
    <lineage>
        <taxon>Bacteria</taxon>
        <taxon>Pseudomonadati</taxon>
        <taxon>Bacteroidota</taxon>
        <taxon>Cytophagia</taxon>
        <taxon>Cytophagales</taxon>
        <taxon>Hymenobacteraceae</taxon>
        <taxon>Hymenobacter</taxon>
    </lineage>
</organism>
<comment type="caution">
    <text evidence="1">The sequence shown here is derived from an EMBL/GenBank/DDBJ whole genome shotgun (WGS) entry which is preliminary data.</text>
</comment>